<dbReference type="InterPro" id="IPR006764">
    <property type="entry name" value="SAM_dep_MeTrfase_SAV2177_type"/>
</dbReference>
<dbReference type="Pfam" id="PF04672">
    <property type="entry name" value="Methyltransf_19"/>
    <property type="match status" value="1"/>
</dbReference>
<gene>
    <name evidence="1" type="ORF">SAMN04487820_112147</name>
</gene>
<reference evidence="2" key="1">
    <citation type="submission" date="2016-10" db="EMBL/GenBank/DDBJ databases">
        <authorList>
            <person name="Varghese N."/>
            <person name="Submissions S."/>
        </authorList>
    </citation>
    <scope>NUCLEOTIDE SEQUENCE [LARGE SCALE GENOMIC DNA]</scope>
    <source>
        <strain evidence="2">DSM 45460</strain>
    </source>
</reference>
<proteinExistence type="predicted"/>
<dbReference type="AlphaFoldDB" id="A0A1G9EMF6"/>
<dbReference type="InterPro" id="IPR029063">
    <property type="entry name" value="SAM-dependent_MTases_sf"/>
</dbReference>
<evidence type="ECO:0000313" key="1">
    <source>
        <dbReference type="EMBL" id="SDK77304.1"/>
    </source>
</evidence>
<organism evidence="1 2">
    <name type="scientific">Actinopolyspora mzabensis</name>
    <dbReference type="NCBI Taxonomy" id="995066"/>
    <lineage>
        <taxon>Bacteria</taxon>
        <taxon>Bacillati</taxon>
        <taxon>Actinomycetota</taxon>
        <taxon>Actinomycetes</taxon>
        <taxon>Actinopolysporales</taxon>
        <taxon>Actinopolysporaceae</taxon>
        <taxon>Actinopolyspora</taxon>
    </lineage>
</organism>
<dbReference type="SUPFAM" id="SSF53335">
    <property type="entry name" value="S-adenosyl-L-methionine-dependent methyltransferases"/>
    <property type="match status" value="1"/>
</dbReference>
<name>A0A1G9EMF6_ACTMZ</name>
<dbReference type="GO" id="GO:0032259">
    <property type="term" value="P:methylation"/>
    <property type="evidence" value="ECO:0007669"/>
    <property type="project" value="UniProtKB-KW"/>
</dbReference>
<keyword evidence="1" id="KW-0489">Methyltransferase</keyword>
<dbReference type="Gene3D" id="3.40.50.150">
    <property type="entry name" value="Vaccinia Virus protein VP39"/>
    <property type="match status" value="1"/>
</dbReference>
<dbReference type="RefSeq" id="WP_092631413.1">
    <property type="nucleotide sequence ID" value="NZ_FNFM01000012.1"/>
</dbReference>
<dbReference type="Proteomes" id="UP000199213">
    <property type="component" value="Unassembled WGS sequence"/>
</dbReference>
<dbReference type="EMBL" id="FNFM01000012">
    <property type="protein sequence ID" value="SDK77304.1"/>
    <property type="molecule type" value="Genomic_DNA"/>
</dbReference>
<protein>
    <submittedName>
        <fullName evidence="1">S-adenosyl methyltransferase</fullName>
    </submittedName>
</protein>
<dbReference type="OrthoDB" id="5175904at2"/>
<keyword evidence="2" id="KW-1185">Reference proteome</keyword>
<sequence length="284" mass="31517">MAIETNVPAPSSVPVGVDPTRASIARVYDAALGGKDNYAVDQQVLDEIKTAAPEIRDMAWANRNFLIRVARFLTNETDVRQFIDCGSGLPTAENTHQVVQRLDDQVRVCYVDNDPVVLAHGNALLADNEGTHIVDADIYKPEQVYNHDVVARNIDFEQPVGLLHISTIHHYPDDDYAELMRRYIEPLPSGSFVAVSHFLDPQTPELSPLARRLEDIMTQSAMGSGAFRTHEQIAAMVPGMEIIQPGPGLDPDVVLCDQWWPDGPKLRPYKDVERCLGCVVARKP</sequence>
<evidence type="ECO:0000313" key="2">
    <source>
        <dbReference type="Proteomes" id="UP000199213"/>
    </source>
</evidence>
<accession>A0A1G9EMF6</accession>
<keyword evidence="1" id="KW-0808">Transferase</keyword>
<dbReference type="PIRSF" id="PIRSF017393">
    <property type="entry name" value="MTase_SAV2177"/>
    <property type="match status" value="1"/>
</dbReference>
<dbReference type="GO" id="GO:0008168">
    <property type="term" value="F:methyltransferase activity"/>
    <property type="evidence" value="ECO:0007669"/>
    <property type="project" value="UniProtKB-KW"/>
</dbReference>